<organism evidence="1 2">
    <name type="scientific">Chroococcidiopsis thermalis (strain PCC 7203)</name>
    <dbReference type="NCBI Taxonomy" id="251229"/>
    <lineage>
        <taxon>Bacteria</taxon>
        <taxon>Bacillati</taxon>
        <taxon>Cyanobacteriota</taxon>
        <taxon>Cyanophyceae</taxon>
        <taxon>Chroococcidiopsidales</taxon>
        <taxon>Chroococcidiopsidaceae</taxon>
        <taxon>Chroococcidiopsis</taxon>
    </lineage>
</organism>
<keyword evidence="2" id="KW-1185">Reference proteome</keyword>
<dbReference type="eggNOG" id="ENOG503321C">
    <property type="taxonomic scope" value="Bacteria"/>
</dbReference>
<dbReference type="KEGG" id="cthe:Chro_5543"/>
<reference evidence="1 2" key="1">
    <citation type="submission" date="2012-06" db="EMBL/GenBank/DDBJ databases">
        <title>Finished chromosome of genome of Chroococcidiopsis thermalis PCC 7203.</title>
        <authorList>
            <consortium name="US DOE Joint Genome Institute"/>
            <person name="Gugger M."/>
            <person name="Coursin T."/>
            <person name="Rippka R."/>
            <person name="Tandeau De Marsac N."/>
            <person name="Huntemann M."/>
            <person name="Wei C.-L."/>
            <person name="Han J."/>
            <person name="Detter J.C."/>
            <person name="Han C."/>
            <person name="Tapia R."/>
            <person name="Davenport K."/>
            <person name="Daligault H."/>
            <person name="Erkkila T."/>
            <person name="Gu W."/>
            <person name="Munk A.C.C."/>
            <person name="Teshima H."/>
            <person name="Xu Y."/>
            <person name="Chain P."/>
            <person name="Chen A."/>
            <person name="Krypides N."/>
            <person name="Mavromatis K."/>
            <person name="Markowitz V."/>
            <person name="Szeto E."/>
            <person name="Ivanova N."/>
            <person name="Mikhailova N."/>
            <person name="Ovchinnikova G."/>
            <person name="Pagani I."/>
            <person name="Pati A."/>
            <person name="Goodwin L."/>
            <person name="Peters L."/>
            <person name="Pitluck S."/>
            <person name="Woyke T."/>
            <person name="Kerfeld C."/>
        </authorList>
    </citation>
    <scope>NUCLEOTIDE SEQUENCE [LARGE SCALE GENOMIC DNA]</scope>
    <source>
        <strain evidence="1 2">PCC 7203</strain>
    </source>
</reference>
<dbReference type="InParanoid" id="K9U8Y5"/>
<dbReference type="AlphaFoldDB" id="K9U8Y5"/>
<dbReference type="EMBL" id="CP003597">
    <property type="protein sequence ID" value="AFY90901.1"/>
    <property type="molecule type" value="Genomic_DNA"/>
</dbReference>
<dbReference type="RefSeq" id="WP_015157438.1">
    <property type="nucleotide sequence ID" value="NC_019695.1"/>
</dbReference>
<evidence type="ECO:0000313" key="2">
    <source>
        <dbReference type="Proteomes" id="UP000010384"/>
    </source>
</evidence>
<name>K9U8Y5_CHRTP</name>
<dbReference type="OrthoDB" id="573315at2"/>
<dbReference type="STRING" id="251229.Chro_5543"/>
<evidence type="ECO:0000313" key="1">
    <source>
        <dbReference type="EMBL" id="AFY90901.1"/>
    </source>
</evidence>
<dbReference type="Proteomes" id="UP000010384">
    <property type="component" value="Chromosome"/>
</dbReference>
<gene>
    <name evidence="1" type="ORF">Chro_5543</name>
</gene>
<proteinExistence type="predicted"/>
<dbReference type="HOGENOM" id="CLU_145926_0_0_3"/>
<protein>
    <submittedName>
        <fullName evidence="1">Uncharacterized protein</fullName>
    </submittedName>
</protein>
<sequence>MAKLSDETLGTIFTLQRQLVEGMDEAAATESRLFEQFGETEETLPVLEQLLNVRERLLAPYSRLSALLPRISEYQPTAPTDVVNLLYQTIEQAQAARDASIASIREAKRDFDLHE</sequence>
<accession>K9U8Y5</accession>